<keyword evidence="2" id="KW-1185">Reference proteome</keyword>
<dbReference type="Gene3D" id="1.20.1280.50">
    <property type="match status" value="1"/>
</dbReference>
<evidence type="ECO:0000313" key="2">
    <source>
        <dbReference type="Proteomes" id="UP000827889"/>
    </source>
</evidence>
<dbReference type="InterPro" id="IPR013187">
    <property type="entry name" value="F-box-assoc_dom_typ3"/>
</dbReference>
<gene>
    <name evidence="3" type="primary">LOC115742885</name>
</gene>
<dbReference type="GeneID" id="115742885"/>
<dbReference type="InterPro" id="IPR017451">
    <property type="entry name" value="F-box-assoc_interact_dom"/>
</dbReference>
<dbReference type="InterPro" id="IPR001810">
    <property type="entry name" value="F-box_dom"/>
</dbReference>
<dbReference type="PANTHER" id="PTHR31672">
    <property type="entry name" value="BNACNNG10540D PROTEIN"/>
    <property type="match status" value="1"/>
</dbReference>
<protein>
    <submittedName>
        <fullName evidence="3">F-box protein At3g07870-like</fullName>
    </submittedName>
</protein>
<dbReference type="AlphaFoldDB" id="A0A8B8PEN1"/>
<name>A0A8B8PEN1_9MYRT</name>
<feature type="domain" description="F-box" evidence="1">
    <location>
        <begin position="26"/>
        <end position="72"/>
    </location>
</feature>
<accession>A0A8B8PEN1</accession>
<dbReference type="SMART" id="SM00256">
    <property type="entry name" value="FBOX"/>
    <property type="match status" value="1"/>
</dbReference>
<evidence type="ECO:0000313" key="3">
    <source>
        <dbReference type="RefSeq" id="XP_030533266.1"/>
    </source>
</evidence>
<dbReference type="SUPFAM" id="SSF81383">
    <property type="entry name" value="F-box domain"/>
    <property type="match status" value="1"/>
</dbReference>
<evidence type="ECO:0000259" key="1">
    <source>
        <dbReference type="PROSITE" id="PS50181"/>
    </source>
</evidence>
<dbReference type="InterPro" id="IPR036047">
    <property type="entry name" value="F-box-like_dom_sf"/>
</dbReference>
<dbReference type="InterPro" id="IPR050796">
    <property type="entry name" value="SCF_F-box_component"/>
</dbReference>
<dbReference type="OrthoDB" id="692435at2759"/>
<dbReference type="PROSITE" id="PS50181">
    <property type="entry name" value="FBOX"/>
    <property type="match status" value="1"/>
</dbReference>
<proteinExistence type="predicted"/>
<organism evidence="2 3">
    <name type="scientific">Rhodamnia argentea</name>
    <dbReference type="NCBI Taxonomy" id="178133"/>
    <lineage>
        <taxon>Eukaryota</taxon>
        <taxon>Viridiplantae</taxon>
        <taxon>Streptophyta</taxon>
        <taxon>Embryophyta</taxon>
        <taxon>Tracheophyta</taxon>
        <taxon>Spermatophyta</taxon>
        <taxon>Magnoliopsida</taxon>
        <taxon>eudicotyledons</taxon>
        <taxon>Gunneridae</taxon>
        <taxon>Pentapetalae</taxon>
        <taxon>rosids</taxon>
        <taxon>malvids</taxon>
        <taxon>Myrtales</taxon>
        <taxon>Myrtaceae</taxon>
        <taxon>Myrtoideae</taxon>
        <taxon>Myrteae</taxon>
        <taxon>Australasian group</taxon>
        <taxon>Rhodamnia</taxon>
    </lineage>
</organism>
<reference evidence="3" key="1">
    <citation type="submission" date="2025-08" db="UniProtKB">
        <authorList>
            <consortium name="RefSeq"/>
        </authorList>
    </citation>
    <scope>IDENTIFICATION</scope>
    <source>
        <tissue evidence="3">Leaf</tissue>
    </source>
</reference>
<sequence>MENSRCVAWLSRVWTQLTGPSPTRGDGGFESLPDEVVTDILSRLQADQVVKLRSVCRRWCALTAAPNFAQRHLEKAAPLIVFQAFYWTYHRRDGFHLFYVDTCSKRKKKLIGKISSTRILHMSSTTQRHLKLCGSCNGLLIFQRGTPDKYDFEKVAPFTYYICNPIIQELITVRAGGKVFGFFFHSLANEYQLLRFNQSSDDQFRFGIGSLGPMMWREVGPFPYRPRELNAPPVVNGCLHWMAIGPCSHSIMLFRIEDGEFRFMPHPGKLNQSCEGHENMHLLSSKGRLYAYRTYAKVLGIWVLEDAASWRWVKKFNVHLERDLKQFPRSYQGFFETKLWDVWNDQLLLMLPGKGLLRYQRQSKRIMKVQSGRLKKGFKMISAEYTGSLVSLSGYCER</sequence>
<dbReference type="NCBIfam" id="TIGR01640">
    <property type="entry name" value="F_box_assoc_1"/>
    <property type="match status" value="1"/>
</dbReference>
<dbReference type="Pfam" id="PF08268">
    <property type="entry name" value="FBA_3"/>
    <property type="match status" value="1"/>
</dbReference>
<dbReference type="Proteomes" id="UP000827889">
    <property type="component" value="Chromosome 9"/>
</dbReference>
<dbReference type="RefSeq" id="XP_030533266.1">
    <property type="nucleotide sequence ID" value="XM_030677406.1"/>
</dbReference>
<dbReference type="Pfam" id="PF12937">
    <property type="entry name" value="F-box-like"/>
    <property type="match status" value="1"/>
</dbReference>
<dbReference type="KEGG" id="rarg:115742885"/>